<dbReference type="GO" id="GO:0005739">
    <property type="term" value="C:mitochondrion"/>
    <property type="evidence" value="ECO:0007669"/>
    <property type="project" value="TreeGrafter"/>
</dbReference>
<evidence type="ECO:0000256" key="2">
    <source>
        <dbReference type="ARBA" id="ARBA00022801"/>
    </source>
</evidence>
<evidence type="ECO:0000313" key="5">
    <source>
        <dbReference type="Proteomes" id="UP000717328"/>
    </source>
</evidence>
<keyword evidence="5" id="KW-1185">Reference proteome</keyword>
<evidence type="ECO:0000256" key="1">
    <source>
        <dbReference type="ARBA" id="ARBA00008645"/>
    </source>
</evidence>
<feature type="non-terminal residue" evidence="4">
    <location>
        <position position="1"/>
    </location>
</feature>
<sequence>ESSGSRKNFASLCKAFARDLDRPVYALDLRNHGSSPHAQPMNYQSMAADVHHFITKNKLKDVSLLGHSMWVFPFRVQLKKLLTFWVTEFRGGKVAMTLALSASLPTLSNLIVSDIAPTRSALSPSFQRYLKVMSHIENPVTGIRTREAADKVLQSEEKVVLTKNNYPIH</sequence>
<dbReference type="PANTHER" id="PTHR46118">
    <property type="entry name" value="PROTEIN ABHD11"/>
    <property type="match status" value="1"/>
</dbReference>
<feature type="domain" description="AB hydrolase-1" evidence="3">
    <location>
        <begin position="4"/>
        <end position="69"/>
    </location>
</feature>
<dbReference type="InterPro" id="IPR029058">
    <property type="entry name" value="AB_hydrolase_fold"/>
</dbReference>
<gene>
    <name evidence="4" type="ORF">H0H81_012049</name>
</gene>
<protein>
    <recommendedName>
        <fullName evidence="3">AB hydrolase-1 domain-containing protein</fullName>
    </recommendedName>
</protein>
<comment type="similarity">
    <text evidence="1">Belongs to the AB hydrolase superfamily.</text>
</comment>
<name>A0A9P7K683_9AGAR</name>
<dbReference type="Pfam" id="PF00561">
    <property type="entry name" value="Abhydrolase_1"/>
    <property type="match status" value="1"/>
</dbReference>
<dbReference type="GO" id="GO:0052689">
    <property type="term" value="F:carboxylic ester hydrolase activity"/>
    <property type="evidence" value="ECO:0007669"/>
    <property type="project" value="TreeGrafter"/>
</dbReference>
<organism evidence="4 5">
    <name type="scientific">Sphagnurus paluster</name>
    <dbReference type="NCBI Taxonomy" id="117069"/>
    <lineage>
        <taxon>Eukaryota</taxon>
        <taxon>Fungi</taxon>
        <taxon>Dikarya</taxon>
        <taxon>Basidiomycota</taxon>
        <taxon>Agaricomycotina</taxon>
        <taxon>Agaricomycetes</taxon>
        <taxon>Agaricomycetidae</taxon>
        <taxon>Agaricales</taxon>
        <taxon>Tricholomatineae</taxon>
        <taxon>Lyophyllaceae</taxon>
        <taxon>Sphagnurus</taxon>
    </lineage>
</organism>
<dbReference type="InterPro" id="IPR000073">
    <property type="entry name" value="AB_hydrolase_1"/>
</dbReference>
<dbReference type="AlphaFoldDB" id="A0A9P7K683"/>
<dbReference type="Gene3D" id="3.40.50.1820">
    <property type="entry name" value="alpha/beta hydrolase"/>
    <property type="match status" value="1"/>
</dbReference>
<dbReference type="EMBL" id="JABCKI010005757">
    <property type="protein sequence ID" value="KAG5638548.1"/>
    <property type="molecule type" value="Genomic_DNA"/>
</dbReference>
<dbReference type="SUPFAM" id="SSF53474">
    <property type="entry name" value="alpha/beta-Hydrolases"/>
    <property type="match status" value="1"/>
</dbReference>
<dbReference type="Proteomes" id="UP000717328">
    <property type="component" value="Unassembled WGS sequence"/>
</dbReference>
<dbReference type="PANTHER" id="PTHR46118:SF4">
    <property type="entry name" value="PROTEIN ABHD11"/>
    <property type="match status" value="1"/>
</dbReference>
<comment type="caution">
    <text evidence="4">The sequence shown here is derived from an EMBL/GenBank/DDBJ whole genome shotgun (WGS) entry which is preliminary data.</text>
</comment>
<dbReference type="OrthoDB" id="8119704at2759"/>
<evidence type="ECO:0000313" key="4">
    <source>
        <dbReference type="EMBL" id="KAG5638548.1"/>
    </source>
</evidence>
<reference evidence="4" key="2">
    <citation type="submission" date="2021-10" db="EMBL/GenBank/DDBJ databases">
        <title>Phylogenomics reveals ancestral predisposition of the termite-cultivated fungus Termitomyces towards a domesticated lifestyle.</title>
        <authorList>
            <person name="Auxier B."/>
            <person name="Grum-Grzhimaylo A."/>
            <person name="Cardenas M.E."/>
            <person name="Lodge J.D."/>
            <person name="Laessoe T."/>
            <person name="Pedersen O."/>
            <person name="Smith M.E."/>
            <person name="Kuyper T.W."/>
            <person name="Franco-Molano E.A."/>
            <person name="Baroni T.J."/>
            <person name="Aanen D.K."/>
        </authorList>
    </citation>
    <scope>NUCLEOTIDE SEQUENCE</scope>
    <source>
        <strain evidence="4">D49</strain>
    </source>
</reference>
<evidence type="ECO:0000259" key="3">
    <source>
        <dbReference type="Pfam" id="PF00561"/>
    </source>
</evidence>
<proteinExistence type="inferred from homology"/>
<accession>A0A9P7K683</accession>
<reference evidence="4" key="1">
    <citation type="submission" date="2021-02" db="EMBL/GenBank/DDBJ databases">
        <authorList>
            <person name="Nieuwenhuis M."/>
            <person name="Van De Peppel L.J.J."/>
        </authorList>
    </citation>
    <scope>NUCLEOTIDE SEQUENCE</scope>
    <source>
        <strain evidence="4">D49</strain>
    </source>
</reference>
<keyword evidence="2" id="KW-0378">Hydrolase</keyword>